<protein>
    <submittedName>
        <fullName evidence="1">Uncharacterized protein</fullName>
    </submittedName>
</protein>
<proteinExistence type="predicted"/>
<dbReference type="Proteomes" id="UP000018144">
    <property type="component" value="Unassembled WGS sequence"/>
</dbReference>
<dbReference type="EMBL" id="HF935554">
    <property type="protein sequence ID" value="CCX10671.1"/>
    <property type="molecule type" value="Genomic_DNA"/>
</dbReference>
<organism evidence="1 2">
    <name type="scientific">Pyronema omphalodes (strain CBS 100304)</name>
    <name type="common">Pyronema confluens</name>
    <dbReference type="NCBI Taxonomy" id="1076935"/>
    <lineage>
        <taxon>Eukaryota</taxon>
        <taxon>Fungi</taxon>
        <taxon>Dikarya</taxon>
        <taxon>Ascomycota</taxon>
        <taxon>Pezizomycotina</taxon>
        <taxon>Pezizomycetes</taxon>
        <taxon>Pezizales</taxon>
        <taxon>Pyronemataceae</taxon>
        <taxon>Pyronema</taxon>
    </lineage>
</organism>
<keyword evidence="2" id="KW-1185">Reference proteome</keyword>
<reference evidence="1 2" key="1">
    <citation type="journal article" date="2013" name="PLoS Genet.">
        <title>The genome and development-dependent transcriptomes of Pyronema confluens: a window into fungal evolution.</title>
        <authorList>
            <person name="Traeger S."/>
            <person name="Altegoer F."/>
            <person name="Freitag M."/>
            <person name="Gabaldon T."/>
            <person name="Kempken F."/>
            <person name="Kumar A."/>
            <person name="Marcet-Houben M."/>
            <person name="Poggeler S."/>
            <person name="Stajich J.E."/>
            <person name="Nowrousian M."/>
        </authorList>
    </citation>
    <scope>NUCLEOTIDE SEQUENCE [LARGE SCALE GENOMIC DNA]</scope>
    <source>
        <strain evidence="2">CBS 100304</strain>
        <tissue evidence="1">Vegetative mycelium</tissue>
    </source>
</reference>
<dbReference type="AlphaFoldDB" id="U4L3Q0"/>
<sequence>MNSCSLLSRAIYFRQNGLFREYSTNFLMNVMGTANDFRYVPQPGFRLKCIHAMLFEHTEKSLISWRKVNSLYVDAVGMLDRGFVLGSTVL</sequence>
<accession>U4L3Q0</accession>
<evidence type="ECO:0000313" key="1">
    <source>
        <dbReference type="EMBL" id="CCX10671.1"/>
    </source>
</evidence>
<gene>
    <name evidence="1" type="ORF">PCON_10265</name>
</gene>
<evidence type="ECO:0000313" key="2">
    <source>
        <dbReference type="Proteomes" id="UP000018144"/>
    </source>
</evidence>
<name>U4L3Q0_PYROM</name>